<name>A0ABU6C317_9ACTN</name>
<dbReference type="Proteomes" id="UP001352223">
    <property type="component" value="Unassembled WGS sequence"/>
</dbReference>
<dbReference type="GO" id="GO:0016787">
    <property type="term" value="F:hydrolase activity"/>
    <property type="evidence" value="ECO:0007669"/>
    <property type="project" value="UniProtKB-KW"/>
</dbReference>
<sequence length="55" mass="5411">MRILVVTAVAAERDAVAGALGGPPARIPLASYVLHRVTSGAVTFDLLAAGVGPAA</sequence>
<keyword evidence="1" id="KW-0614">Plasmid</keyword>
<evidence type="ECO:0000313" key="1">
    <source>
        <dbReference type="EMBL" id="MEB3959111.1"/>
    </source>
</evidence>
<gene>
    <name evidence="1" type="ORF">OKJ48_02390</name>
</gene>
<dbReference type="EMBL" id="JAOZYB010000004">
    <property type="protein sequence ID" value="MEB3959111.1"/>
    <property type="molecule type" value="Genomic_DNA"/>
</dbReference>
<reference evidence="1 2" key="1">
    <citation type="submission" date="2022-10" db="EMBL/GenBank/DDBJ databases">
        <authorList>
            <person name="Xie J."/>
            <person name="Shen N."/>
        </authorList>
    </citation>
    <scope>NUCLEOTIDE SEQUENCE [LARGE SCALE GENOMIC DNA]</scope>
    <source>
        <strain evidence="1 2">DSM 41681</strain>
    </source>
</reference>
<organism evidence="1 2">
    <name type="scientific">Streptomyces kunmingensis</name>
    <dbReference type="NCBI Taxonomy" id="68225"/>
    <lineage>
        <taxon>Bacteria</taxon>
        <taxon>Bacillati</taxon>
        <taxon>Actinomycetota</taxon>
        <taxon>Actinomycetes</taxon>
        <taxon>Kitasatosporales</taxon>
        <taxon>Streptomycetaceae</taxon>
        <taxon>Streptomyces</taxon>
    </lineage>
</organism>
<comment type="caution">
    <text evidence="1">The sequence shown here is derived from an EMBL/GenBank/DDBJ whole genome shotgun (WGS) entry which is preliminary data.</text>
</comment>
<proteinExistence type="predicted"/>
<evidence type="ECO:0000313" key="2">
    <source>
        <dbReference type="Proteomes" id="UP001352223"/>
    </source>
</evidence>
<keyword evidence="2" id="KW-1185">Reference proteome</keyword>
<keyword evidence="1" id="KW-0378">Hydrolase</keyword>
<protein>
    <submittedName>
        <fullName evidence="1">Futalosine hydrolase</fullName>
    </submittedName>
</protein>
<feature type="non-terminal residue" evidence="1">
    <location>
        <position position="55"/>
    </location>
</feature>
<accession>A0ABU6C317</accession>